<comment type="caution">
    <text evidence="3">The sequence shown here is derived from an EMBL/GenBank/DDBJ whole genome shotgun (WGS) entry which is preliminary data.</text>
</comment>
<evidence type="ECO:0000313" key="4">
    <source>
        <dbReference type="Proteomes" id="UP000593576"/>
    </source>
</evidence>
<evidence type="ECO:0000256" key="2">
    <source>
        <dbReference type="SAM" id="MobiDB-lite"/>
    </source>
</evidence>
<name>A0A7J9L0C6_GOSSC</name>
<gene>
    <name evidence="3" type="ORF">Goshw_002025</name>
</gene>
<feature type="region of interest" description="Disordered" evidence="2">
    <location>
        <begin position="142"/>
        <end position="169"/>
    </location>
</feature>
<dbReference type="EMBL" id="JABFAF010000004">
    <property type="protein sequence ID" value="MBA0852173.1"/>
    <property type="molecule type" value="Genomic_DNA"/>
</dbReference>
<protein>
    <submittedName>
        <fullName evidence="3">Uncharacterized protein</fullName>
    </submittedName>
</protein>
<feature type="compositionally biased region" description="Basic residues" evidence="2">
    <location>
        <begin position="160"/>
        <end position="169"/>
    </location>
</feature>
<evidence type="ECO:0000313" key="3">
    <source>
        <dbReference type="EMBL" id="MBA0852173.1"/>
    </source>
</evidence>
<evidence type="ECO:0000256" key="1">
    <source>
        <dbReference type="SAM" id="Coils"/>
    </source>
</evidence>
<organism evidence="3 4">
    <name type="scientific">Gossypium schwendimanii</name>
    <name type="common">Cotton</name>
    <dbReference type="NCBI Taxonomy" id="34291"/>
    <lineage>
        <taxon>Eukaryota</taxon>
        <taxon>Viridiplantae</taxon>
        <taxon>Streptophyta</taxon>
        <taxon>Embryophyta</taxon>
        <taxon>Tracheophyta</taxon>
        <taxon>Spermatophyta</taxon>
        <taxon>Magnoliopsida</taxon>
        <taxon>eudicotyledons</taxon>
        <taxon>Gunneridae</taxon>
        <taxon>Pentapetalae</taxon>
        <taxon>rosids</taxon>
        <taxon>malvids</taxon>
        <taxon>Malvales</taxon>
        <taxon>Malvaceae</taxon>
        <taxon>Malvoideae</taxon>
        <taxon>Gossypium</taxon>
    </lineage>
</organism>
<proteinExistence type="predicted"/>
<dbReference type="Proteomes" id="UP000593576">
    <property type="component" value="Unassembled WGS sequence"/>
</dbReference>
<keyword evidence="4" id="KW-1185">Reference proteome</keyword>
<dbReference type="AlphaFoldDB" id="A0A7J9L0C6"/>
<feature type="coiled-coil region" evidence="1">
    <location>
        <begin position="86"/>
        <end position="120"/>
    </location>
</feature>
<reference evidence="3 4" key="1">
    <citation type="journal article" date="2019" name="Genome Biol. Evol.">
        <title>Insights into the evolution of the New World diploid cottons (Gossypium, subgenus Houzingenia) based on genome sequencing.</title>
        <authorList>
            <person name="Grover C.E."/>
            <person name="Arick M.A. 2nd"/>
            <person name="Thrash A."/>
            <person name="Conover J.L."/>
            <person name="Sanders W.S."/>
            <person name="Peterson D.G."/>
            <person name="Frelichowski J.E."/>
            <person name="Scheffler J.A."/>
            <person name="Scheffler B.E."/>
            <person name="Wendel J.F."/>
        </authorList>
    </citation>
    <scope>NUCLEOTIDE SEQUENCE [LARGE SCALE GENOMIC DNA]</scope>
    <source>
        <strain evidence="3">1</strain>
        <tissue evidence="3">Leaf</tissue>
    </source>
</reference>
<accession>A0A7J9L0C6</accession>
<dbReference type="OrthoDB" id="982210at2759"/>
<keyword evidence="1" id="KW-0175">Coiled coil</keyword>
<sequence>MTKGGDEQNVLMETRGRFRTKNISMDMLSGLEGRVTNLEESMGGVKETLEVVEGYIDELDSMRVQLRDYVVEALSSDWDVMREILNTVIDDQAEKLTEKNDALEAMVTNLEEQIMELKGEVIIYIVALGNGLASTLKQRDYEEDENGNGGNDNACSRKPPNWKKKSNNRPKRPVKCFLCDDLHMMRDCQMKYMFSTTEGDDEPTRASTK</sequence>